<sequence>MPTTPALFTPVRLGPLTLPNRIMVSPMCQYTAVDGLPVDWHLIHLGGLAISGAGLLCVEATAVRPEGRITPGCLGLYSDGHEAALHRVVQAVRSVSSIPLALQLSHAGRKASSRAPWEGGALIPPAQGGWEPLAPSALAQRPEEAPPRAMTVRDIADVVDSFAEAAGRARDLGFDAIELHMAHGYLLHQFMSPLANARDDAYGGSLDNRLRLPLQVFDAVARAAGPRIAVGVRLSATDWVEGGWDVAQTIEIGKRLQARGCAFLDISSGGVSYQQKIPLGPGYQVHLAAQVKREVDIPVVTVGLITDPAQAEQIVAQGQADVVALARGFLHDPRWPWRAAAELGGTVAVPKQLLRALPAGHAPIFGDVKIGQR</sequence>
<dbReference type="PANTHER" id="PTHR43303">
    <property type="entry name" value="NADPH DEHYDROGENASE C23G7.10C-RELATED"/>
    <property type="match status" value="1"/>
</dbReference>
<keyword evidence="8" id="KW-1185">Reference proteome</keyword>
<keyword evidence="2" id="KW-0285">Flavoprotein</keyword>
<dbReference type="Proteomes" id="UP000521868">
    <property type="component" value="Unassembled WGS sequence"/>
</dbReference>
<keyword evidence="4" id="KW-0521">NADP</keyword>
<accession>A0A7X6DE65</accession>
<evidence type="ECO:0000256" key="1">
    <source>
        <dbReference type="ARBA" id="ARBA00001917"/>
    </source>
</evidence>
<evidence type="ECO:0000313" key="7">
    <source>
        <dbReference type="EMBL" id="NKE65525.1"/>
    </source>
</evidence>
<dbReference type="InterPro" id="IPR001155">
    <property type="entry name" value="OxRdtase_FMN_N"/>
</dbReference>
<dbReference type="Pfam" id="PF00724">
    <property type="entry name" value="Oxidored_FMN"/>
    <property type="match status" value="1"/>
</dbReference>
<keyword evidence="5" id="KW-0560">Oxidoreductase</keyword>
<name>A0A7X6DE65_9BURK</name>
<keyword evidence="3" id="KW-0288">FMN</keyword>
<evidence type="ECO:0000256" key="3">
    <source>
        <dbReference type="ARBA" id="ARBA00022643"/>
    </source>
</evidence>
<dbReference type="GO" id="GO:0003959">
    <property type="term" value="F:NADPH dehydrogenase activity"/>
    <property type="evidence" value="ECO:0007669"/>
    <property type="project" value="InterPro"/>
</dbReference>
<comment type="cofactor">
    <cofactor evidence="1">
        <name>FMN</name>
        <dbReference type="ChEBI" id="CHEBI:58210"/>
    </cofactor>
</comment>
<reference evidence="7 8" key="1">
    <citation type="journal article" date="2020" name="Nature">
        <title>Bacterial chemolithoautotrophy via manganese oxidation.</title>
        <authorList>
            <person name="Yu H."/>
            <person name="Leadbetter J.R."/>
        </authorList>
    </citation>
    <scope>NUCLEOTIDE SEQUENCE [LARGE SCALE GENOMIC DNA]</scope>
    <source>
        <strain evidence="7 8">RBP-1</strain>
    </source>
</reference>
<evidence type="ECO:0000256" key="4">
    <source>
        <dbReference type="ARBA" id="ARBA00022857"/>
    </source>
</evidence>
<dbReference type="SUPFAM" id="SSF51395">
    <property type="entry name" value="FMN-linked oxidoreductases"/>
    <property type="match status" value="1"/>
</dbReference>
<dbReference type="GO" id="GO:0050661">
    <property type="term" value="F:NADP binding"/>
    <property type="evidence" value="ECO:0007669"/>
    <property type="project" value="InterPro"/>
</dbReference>
<dbReference type="CDD" id="cd02932">
    <property type="entry name" value="OYE_YqiM_FMN"/>
    <property type="match status" value="1"/>
</dbReference>
<dbReference type="EMBL" id="VTOX01000002">
    <property type="protein sequence ID" value="NKE65525.1"/>
    <property type="molecule type" value="Genomic_DNA"/>
</dbReference>
<protein>
    <submittedName>
        <fullName evidence="7">NADH:flavin oxidoreductase/NADH oxidase</fullName>
    </submittedName>
</protein>
<dbReference type="InterPro" id="IPR013785">
    <property type="entry name" value="Aldolase_TIM"/>
</dbReference>
<proteinExistence type="predicted"/>
<organism evidence="7 8">
    <name type="scientific">Ramlibacter lithotrophicus</name>
    <dbReference type="NCBI Taxonomy" id="2606681"/>
    <lineage>
        <taxon>Bacteria</taxon>
        <taxon>Pseudomonadati</taxon>
        <taxon>Pseudomonadota</taxon>
        <taxon>Betaproteobacteria</taxon>
        <taxon>Burkholderiales</taxon>
        <taxon>Comamonadaceae</taxon>
        <taxon>Ramlibacter</taxon>
    </lineage>
</organism>
<dbReference type="PANTHER" id="PTHR43303:SF4">
    <property type="entry name" value="NADPH DEHYDROGENASE C23G7.10C-RELATED"/>
    <property type="match status" value="1"/>
</dbReference>
<dbReference type="InterPro" id="IPR044152">
    <property type="entry name" value="YqjM-like"/>
</dbReference>
<dbReference type="GO" id="GO:0010181">
    <property type="term" value="F:FMN binding"/>
    <property type="evidence" value="ECO:0007669"/>
    <property type="project" value="InterPro"/>
</dbReference>
<dbReference type="Gene3D" id="3.20.20.70">
    <property type="entry name" value="Aldolase class I"/>
    <property type="match status" value="1"/>
</dbReference>
<evidence type="ECO:0000256" key="2">
    <source>
        <dbReference type="ARBA" id="ARBA00022630"/>
    </source>
</evidence>
<feature type="domain" description="NADH:flavin oxidoreductase/NADH oxidase N-terminal" evidence="6">
    <location>
        <begin position="7"/>
        <end position="342"/>
    </location>
</feature>
<gene>
    <name evidence="7" type="ORF">RAMLITH_06795</name>
</gene>
<dbReference type="RefSeq" id="WP_168106640.1">
    <property type="nucleotide sequence ID" value="NZ_VTOX01000002.1"/>
</dbReference>
<comment type="caution">
    <text evidence="7">The sequence shown here is derived from an EMBL/GenBank/DDBJ whole genome shotgun (WGS) entry which is preliminary data.</text>
</comment>
<evidence type="ECO:0000259" key="6">
    <source>
        <dbReference type="Pfam" id="PF00724"/>
    </source>
</evidence>
<dbReference type="AlphaFoldDB" id="A0A7X6DE65"/>
<evidence type="ECO:0000313" key="8">
    <source>
        <dbReference type="Proteomes" id="UP000521868"/>
    </source>
</evidence>
<evidence type="ECO:0000256" key="5">
    <source>
        <dbReference type="ARBA" id="ARBA00023002"/>
    </source>
</evidence>